<organism evidence="7 8">
    <name type="scientific">Trichodelitschia bisporula</name>
    <dbReference type="NCBI Taxonomy" id="703511"/>
    <lineage>
        <taxon>Eukaryota</taxon>
        <taxon>Fungi</taxon>
        <taxon>Dikarya</taxon>
        <taxon>Ascomycota</taxon>
        <taxon>Pezizomycotina</taxon>
        <taxon>Dothideomycetes</taxon>
        <taxon>Dothideomycetes incertae sedis</taxon>
        <taxon>Phaeotrichales</taxon>
        <taxon>Phaeotrichaceae</taxon>
        <taxon>Trichodelitschia</taxon>
    </lineage>
</organism>
<dbReference type="GO" id="GO:0000209">
    <property type="term" value="P:protein polyubiquitination"/>
    <property type="evidence" value="ECO:0007669"/>
    <property type="project" value="InterPro"/>
</dbReference>
<evidence type="ECO:0000256" key="4">
    <source>
        <dbReference type="PROSITE-ProRule" id="PRU00723"/>
    </source>
</evidence>
<evidence type="ECO:0000256" key="3">
    <source>
        <dbReference type="ARBA" id="ARBA00022833"/>
    </source>
</evidence>
<keyword evidence="2 4" id="KW-0863">Zinc-finger</keyword>
<dbReference type="AlphaFoldDB" id="A0A6G1I2L6"/>
<dbReference type="InterPro" id="IPR045072">
    <property type="entry name" value="MKRN-like"/>
</dbReference>
<dbReference type="EMBL" id="ML996691">
    <property type="protein sequence ID" value="KAF2402553.1"/>
    <property type="molecule type" value="Genomic_DNA"/>
</dbReference>
<dbReference type="SMART" id="SM00356">
    <property type="entry name" value="ZnF_C3H1"/>
    <property type="match status" value="2"/>
</dbReference>
<sequence>MMSAPSRGDDGPAPVRHRAPSATALNGHAPHVPPVTSMPVPHARMANGHHEPQAMRGGFVGPRSPPNGKNTSHVPCKFFRQGACQAGKACPFLHSESVGPCKYFQKGNCKFGLKCANEHITADGRRINKPGNYGIGPAPLNLGGRVMPTQGPVGNSLLSMQQDHLSQPQPMQPGPDYAPLDPWKKAYDIPTIDTTFSSHPGSNYGSPPNDNGGLPISPAHKGLSVMDAPLPASFDSQGISVFARNGPIAASVPTRFPFESSPPSSLPSRAAIDSSILRTLHSSAFGDDSRSKLASPPTHADEPLGRRIMHSDRPARAKMLSASVGARPPLSGVADEWDENFAFEEDLVPTSLQELLTPAEKMRRFSRTADDDPHRASLSGLGTPDAGSKVGSPSTASPSRFGALFSRAPKPDDGMPGASAFGHVGSPLRNASLHPGASPASRAGPRPVSGDVSPFLASPPRHHGGGVGMIALQLQRTRISRNASENGLGEVGALSPGLSPQPLAGEKQRPGAAPIPGVRSVSSGASVGGPGRLDRAVSSSSVGREKIEEEPD</sequence>
<evidence type="ECO:0000313" key="8">
    <source>
        <dbReference type="Proteomes" id="UP000799640"/>
    </source>
</evidence>
<feature type="compositionally biased region" description="Basic and acidic residues" evidence="5">
    <location>
        <begin position="365"/>
        <end position="375"/>
    </location>
</feature>
<dbReference type="PROSITE" id="PS50103">
    <property type="entry name" value="ZF_C3H1"/>
    <property type="match status" value="2"/>
</dbReference>
<gene>
    <name evidence="7" type="ORF">EJ06DRAFT_345366</name>
</gene>
<dbReference type="Proteomes" id="UP000799640">
    <property type="component" value="Unassembled WGS sequence"/>
</dbReference>
<accession>A0A6G1I2L6</accession>
<feature type="region of interest" description="Disordered" evidence="5">
    <location>
        <begin position="365"/>
        <end position="467"/>
    </location>
</feature>
<dbReference type="GO" id="GO:0061630">
    <property type="term" value="F:ubiquitin protein ligase activity"/>
    <property type="evidence" value="ECO:0007669"/>
    <property type="project" value="InterPro"/>
</dbReference>
<reference evidence="7" key="1">
    <citation type="journal article" date="2020" name="Stud. Mycol.">
        <title>101 Dothideomycetes genomes: a test case for predicting lifestyles and emergence of pathogens.</title>
        <authorList>
            <person name="Haridas S."/>
            <person name="Albert R."/>
            <person name="Binder M."/>
            <person name="Bloem J."/>
            <person name="Labutti K."/>
            <person name="Salamov A."/>
            <person name="Andreopoulos B."/>
            <person name="Baker S."/>
            <person name="Barry K."/>
            <person name="Bills G."/>
            <person name="Bluhm B."/>
            <person name="Cannon C."/>
            <person name="Castanera R."/>
            <person name="Culley D."/>
            <person name="Daum C."/>
            <person name="Ezra D."/>
            <person name="Gonzalez J."/>
            <person name="Henrissat B."/>
            <person name="Kuo A."/>
            <person name="Liang C."/>
            <person name="Lipzen A."/>
            <person name="Lutzoni F."/>
            <person name="Magnuson J."/>
            <person name="Mondo S."/>
            <person name="Nolan M."/>
            <person name="Ohm R."/>
            <person name="Pangilinan J."/>
            <person name="Park H.-J."/>
            <person name="Ramirez L."/>
            <person name="Alfaro M."/>
            <person name="Sun H."/>
            <person name="Tritt A."/>
            <person name="Yoshinaga Y."/>
            <person name="Zwiers L.-H."/>
            <person name="Turgeon B."/>
            <person name="Goodwin S."/>
            <person name="Spatafora J."/>
            <person name="Crous P."/>
            <person name="Grigoriev I."/>
        </authorList>
    </citation>
    <scope>NUCLEOTIDE SEQUENCE</scope>
    <source>
        <strain evidence="7">CBS 262.69</strain>
    </source>
</reference>
<dbReference type="PANTHER" id="PTHR11224:SF10">
    <property type="entry name" value="IP09428P-RELATED"/>
    <property type="match status" value="1"/>
</dbReference>
<dbReference type="OrthoDB" id="411372at2759"/>
<feature type="region of interest" description="Disordered" evidence="5">
    <location>
        <begin position="484"/>
        <end position="552"/>
    </location>
</feature>
<keyword evidence="3 4" id="KW-0862">Zinc</keyword>
<feature type="zinc finger region" description="C3H1-type" evidence="4">
    <location>
        <begin position="70"/>
        <end position="97"/>
    </location>
</feature>
<evidence type="ECO:0000256" key="5">
    <source>
        <dbReference type="SAM" id="MobiDB-lite"/>
    </source>
</evidence>
<feature type="domain" description="C3H1-type" evidence="6">
    <location>
        <begin position="70"/>
        <end position="97"/>
    </location>
</feature>
<name>A0A6G1I2L6_9PEZI</name>
<dbReference type="Pfam" id="PF14608">
    <property type="entry name" value="zf-CCCH_2"/>
    <property type="match status" value="1"/>
</dbReference>
<evidence type="ECO:0000256" key="1">
    <source>
        <dbReference type="ARBA" id="ARBA00022723"/>
    </source>
</evidence>
<dbReference type="Gene3D" id="4.10.1000.10">
    <property type="entry name" value="Zinc finger, CCCH-type"/>
    <property type="match status" value="1"/>
</dbReference>
<evidence type="ECO:0000256" key="2">
    <source>
        <dbReference type="ARBA" id="ARBA00022771"/>
    </source>
</evidence>
<proteinExistence type="predicted"/>
<feature type="compositionally biased region" description="Low complexity" evidence="5">
    <location>
        <begin position="516"/>
        <end position="525"/>
    </location>
</feature>
<dbReference type="Pfam" id="PF00642">
    <property type="entry name" value="zf-CCCH"/>
    <property type="match status" value="1"/>
</dbReference>
<feature type="compositionally biased region" description="Basic and acidic residues" evidence="5">
    <location>
        <begin position="299"/>
        <end position="309"/>
    </location>
</feature>
<feature type="domain" description="C3H1-type" evidence="6">
    <location>
        <begin position="100"/>
        <end position="122"/>
    </location>
</feature>
<feature type="region of interest" description="Disordered" evidence="5">
    <location>
        <begin position="1"/>
        <end position="69"/>
    </location>
</feature>
<evidence type="ECO:0000313" key="7">
    <source>
        <dbReference type="EMBL" id="KAF2402553.1"/>
    </source>
</evidence>
<protein>
    <recommendedName>
        <fullName evidence="6">C3H1-type domain-containing protein</fullName>
    </recommendedName>
</protein>
<dbReference type="SUPFAM" id="SSF90229">
    <property type="entry name" value="CCCH zinc finger"/>
    <property type="match status" value="1"/>
</dbReference>
<feature type="compositionally biased region" description="Basic and acidic residues" evidence="5">
    <location>
        <begin position="543"/>
        <end position="552"/>
    </location>
</feature>
<evidence type="ECO:0000259" key="6">
    <source>
        <dbReference type="PROSITE" id="PS50103"/>
    </source>
</evidence>
<dbReference type="InterPro" id="IPR000571">
    <property type="entry name" value="Znf_CCCH"/>
</dbReference>
<feature type="region of interest" description="Disordered" evidence="5">
    <location>
        <begin position="286"/>
        <end position="309"/>
    </location>
</feature>
<keyword evidence="8" id="KW-1185">Reference proteome</keyword>
<keyword evidence="1 4" id="KW-0479">Metal-binding</keyword>
<dbReference type="GO" id="GO:0008270">
    <property type="term" value="F:zinc ion binding"/>
    <property type="evidence" value="ECO:0007669"/>
    <property type="project" value="UniProtKB-KW"/>
</dbReference>
<dbReference type="InterPro" id="IPR036855">
    <property type="entry name" value="Znf_CCCH_sf"/>
</dbReference>
<feature type="zinc finger region" description="C3H1-type" evidence="4">
    <location>
        <begin position="100"/>
        <end position="122"/>
    </location>
</feature>
<dbReference type="PANTHER" id="PTHR11224">
    <property type="entry name" value="MAKORIN-RELATED"/>
    <property type="match status" value="1"/>
</dbReference>